<feature type="domain" description="DDE Tnp4" evidence="3">
    <location>
        <begin position="2"/>
        <end position="140"/>
    </location>
</feature>
<comment type="cofactor">
    <cofactor evidence="1">
        <name>a divalent metal cation</name>
        <dbReference type="ChEBI" id="CHEBI:60240"/>
    </cofactor>
</comment>
<proteinExistence type="predicted"/>
<dbReference type="EnsemblMetazoa" id="Aqu2.1.39489_001">
    <property type="protein sequence ID" value="Aqu2.1.39489_001"/>
    <property type="gene ID" value="Aqu2.1.39489"/>
</dbReference>
<reference evidence="4" key="1">
    <citation type="submission" date="2017-05" db="UniProtKB">
        <authorList>
            <consortium name="EnsemblMetazoa"/>
        </authorList>
    </citation>
    <scope>IDENTIFICATION</scope>
</reference>
<dbReference type="Pfam" id="PF13359">
    <property type="entry name" value="DDE_Tnp_4"/>
    <property type="match status" value="1"/>
</dbReference>
<dbReference type="STRING" id="400682.A0A1X7VI48"/>
<dbReference type="OrthoDB" id="7331812at2759"/>
<name>A0A1X7VI48_AMPQE</name>
<accession>A0A1X7VI48</accession>
<evidence type="ECO:0000256" key="2">
    <source>
        <dbReference type="ARBA" id="ARBA00022723"/>
    </source>
</evidence>
<evidence type="ECO:0000313" key="4">
    <source>
        <dbReference type="EnsemblMetazoa" id="Aqu2.1.39489_001"/>
    </source>
</evidence>
<evidence type="ECO:0000259" key="3">
    <source>
        <dbReference type="Pfam" id="PF13359"/>
    </source>
</evidence>
<organism evidence="4">
    <name type="scientific">Amphimedon queenslandica</name>
    <name type="common">Sponge</name>
    <dbReference type="NCBI Taxonomy" id="400682"/>
    <lineage>
        <taxon>Eukaryota</taxon>
        <taxon>Metazoa</taxon>
        <taxon>Porifera</taxon>
        <taxon>Demospongiae</taxon>
        <taxon>Heteroscleromorpha</taxon>
        <taxon>Haplosclerida</taxon>
        <taxon>Niphatidae</taxon>
        <taxon>Amphimedon</taxon>
    </lineage>
</organism>
<dbReference type="InterPro" id="IPR027806">
    <property type="entry name" value="HARBI1_dom"/>
</dbReference>
<dbReference type="InParanoid" id="A0A1X7VI48"/>
<dbReference type="GO" id="GO:0046872">
    <property type="term" value="F:metal ion binding"/>
    <property type="evidence" value="ECO:0007669"/>
    <property type="project" value="UniProtKB-KW"/>
</dbReference>
<dbReference type="eggNOG" id="ENOG502RZ2Y">
    <property type="taxonomic scope" value="Eukaryota"/>
</dbReference>
<keyword evidence="2" id="KW-0479">Metal-binding</keyword>
<dbReference type="PANTHER" id="PTHR23080">
    <property type="entry name" value="THAP DOMAIN PROTEIN"/>
    <property type="match status" value="1"/>
</dbReference>
<protein>
    <recommendedName>
        <fullName evidence="3">DDE Tnp4 domain-containing protein</fullName>
    </recommendedName>
</protein>
<dbReference type="AlphaFoldDB" id="A0A1X7VI48"/>
<sequence>LTFSSYKNHNTARALAGITPSGAFSFVSPLYGGSISDRELFVQSGLLEKLEQGDAVMADKGLNIADLLETKGVSLNIPPRKNSGQFDSIELIETRRIALLRVHIERAFGRVKSFKILSSIPNNMAGYASDLFITCAILTNFQPPLIIDIK</sequence>
<evidence type="ECO:0000256" key="1">
    <source>
        <dbReference type="ARBA" id="ARBA00001968"/>
    </source>
</evidence>